<dbReference type="STRING" id="7868.ENSCMIP00000004489"/>
<dbReference type="Proteomes" id="UP000314986">
    <property type="component" value="Unassembled WGS sequence"/>
</dbReference>
<dbReference type="GeneTree" id="ENSGT00940000157303"/>
<dbReference type="Ensembl" id="ENSCMIT00000004655.1">
    <property type="protein sequence ID" value="ENSCMIP00000004489.1"/>
    <property type="gene ID" value="ENSCMIG00000002677.1"/>
</dbReference>
<dbReference type="InterPro" id="IPR018498">
    <property type="entry name" value="Peripherin/rom-1_CS"/>
</dbReference>
<accession>A0A4W3H347</accession>
<name>A0A4W3H347_CALMI</name>
<dbReference type="AlphaFoldDB" id="A0A4W3H347"/>
<evidence type="ECO:0000256" key="7">
    <source>
        <dbReference type="SAM" id="Phobius"/>
    </source>
</evidence>
<dbReference type="CDD" id="cd03162">
    <property type="entry name" value="peripherin_like_LEL"/>
    <property type="match status" value="1"/>
</dbReference>
<dbReference type="PRINTS" id="PR00218">
    <property type="entry name" value="PERIPHERNRDS"/>
</dbReference>
<dbReference type="InterPro" id="IPR042026">
    <property type="entry name" value="Peripherin_LEL"/>
</dbReference>
<dbReference type="InterPro" id="IPR008952">
    <property type="entry name" value="Tetraspanin_EC2_sf"/>
</dbReference>
<evidence type="ECO:0000256" key="2">
    <source>
        <dbReference type="ARBA" id="ARBA00010674"/>
    </source>
</evidence>
<dbReference type="OMA" id="GGAITFC"/>
<keyword evidence="5 7" id="KW-0472">Membrane</keyword>
<feature type="transmembrane region" description="Helical" evidence="7">
    <location>
        <begin position="20"/>
        <end position="41"/>
    </location>
</feature>
<evidence type="ECO:0000256" key="5">
    <source>
        <dbReference type="ARBA" id="ARBA00023136"/>
    </source>
</evidence>
<evidence type="ECO:0000256" key="4">
    <source>
        <dbReference type="ARBA" id="ARBA00022989"/>
    </source>
</evidence>
<keyword evidence="4 7" id="KW-1133">Transmembrane helix</keyword>
<comment type="subcellular location">
    <subcellularLocation>
        <location evidence="1">Membrane</location>
        <topology evidence="1">Multi-pass membrane protein</topology>
    </subcellularLocation>
</comment>
<dbReference type="PANTHER" id="PTHR19282:SF549">
    <property type="entry name" value="TETRASPANIN"/>
    <property type="match status" value="1"/>
</dbReference>
<protein>
    <submittedName>
        <fullName evidence="8">Peripherin-2-like</fullName>
    </submittedName>
</protein>
<evidence type="ECO:0000313" key="8">
    <source>
        <dbReference type="Ensembl" id="ENSCMIP00000004489.1"/>
    </source>
</evidence>
<keyword evidence="9" id="KW-1185">Reference proteome</keyword>
<evidence type="ECO:0000313" key="9">
    <source>
        <dbReference type="Proteomes" id="UP000314986"/>
    </source>
</evidence>
<evidence type="ECO:0000256" key="1">
    <source>
        <dbReference type="ARBA" id="ARBA00004141"/>
    </source>
</evidence>
<keyword evidence="3 7" id="KW-0812">Transmembrane</keyword>
<dbReference type="PANTHER" id="PTHR19282">
    <property type="entry name" value="TETRASPANIN"/>
    <property type="match status" value="1"/>
</dbReference>
<proteinExistence type="inferred from homology"/>
<dbReference type="InterPro" id="IPR018499">
    <property type="entry name" value="Tetraspanin/Peripherin"/>
</dbReference>
<dbReference type="PROSITE" id="PS00930">
    <property type="entry name" value="RDS_ROM1"/>
    <property type="match status" value="1"/>
</dbReference>
<dbReference type="InParanoid" id="A0A4W3H347"/>
<dbReference type="Pfam" id="PF00335">
    <property type="entry name" value="Tetraspanin"/>
    <property type="match status" value="1"/>
</dbReference>
<reference evidence="8" key="4">
    <citation type="submission" date="2025-08" db="UniProtKB">
        <authorList>
            <consortium name="Ensembl"/>
        </authorList>
    </citation>
    <scope>IDENTIFICATION</scope>
</reference>
<dbReference type="SUPFAM" id="SSF48652">
    <property type="entry name" value="Tetraspanin"/>
    <property type="match status" value="1"/>
</dbReference>
<reference evidence="9" key="3">
    <citation type="journal article" date="2014" name="Nature">
        <title>Elephant shark genome provides unique insights into gnathostome evolution.</title>
        <authorList>
            <consortium name="International Elephant Shark Genome Sequencing Consortium"/>
            <person name="Venkatesh B."/>
            <person name="Lee A.P."/>
            <person name="Ravi V."/>
            <person name="Maurya A.K."/>
            <person name="Lian M.M."/>
            <person name="Swann J.B."/>
            <person name="Ohta Y."/>
            <person name="Flajnik M.F."/>
            <person name="Sutoh Y."/>
            <person name="Kasahara M."/>
            <person name="Hoon S."/>
            <person name="Gangu V."/>
            <person name="Roy S.W."/>
            <person name="Irimia M."/>
            <person name="Korzh V."/>
            <person name="Kondrychyn I."/>
            <person name="Lim Z.W."/>
            <person name="Tay B.H."/>
            <person name="Tohari S."/>
            <person name="Kong K.W."/>
            <person name="Ho S."/>
            <person name="Lorente-Galdos B."/>
            <person name="Quilez J."/>
            <person name="Marques-Bonet T."/>
            <person name="Raney B.J."/>
            <person name="Ingham P.W."/>
            <person name="Tay A."/>
            <person name="Hillier L.W."/>
            <person name="Minx P."/>
            <person name="Boehm T."/>
            <person name="Wilson R.K."/>
            <person name="Brenner S."/>
            <person name="Warren W.C."/>
        </authorList>
    </citation>
    <scope>NUCLEOTIDE SEQUENCE [LARGE SCALE GENOMIC DNA]</scope>
</reference>
<reference evidence="9" key="2">
    <citation type="journal article" date="2007" name="PLoS Biol.">
        <title>Survey sequencing and comparative analysis of the elephant shark (Callorhinchus milii) genome.</title>
        <authorList>
            <person name="Venkatesh B."/>
            <person name="Kirkness E.F."/>
            <person name="Loh Y.H."/>
            <person name="Halpern A.L."/>
            <person name="Lee A.P."/>
            <person name="Johnson J."/>
            <person name="Dandona N."/>
            <person name="Viswanathan L.D."/>
            <person name="Tay A."/>
            <person name="Venter J.C."/>
            <person name="Strausberg R.L."/>
            <person name="Brenner S."/>
        </authorList>
    </citation>
    <scope>NUCLEOTIDE SEQUENCE [LARGE SCALE GENOMIC DNA]</scope>
</reference>
<reference evidence="9" key="1">
    <citation type="journal article" date="2006" name="Science">
        <title>Ancient noncoding elements conserved in the human genome.</title>
        <authorList>
            <person name="Venkatesh B."/>
            <person name="Kirkness E.F."/>
            <person name="Loh Y.H."/>
            <person name="Halpern A.L."/>
            <person name="Lee A.P."/>
            <person name="Johnson J."/>
            <person name="Dandona N."/>
            <person name="Viswanathan L.D."/>
            <person name="Tay A."/>
            <person name="Venter J.C."/>
            <person name="Strausberg R.L."/>
            <person name="Brenner S."/>
        </authorList>
    </citation>
    <scope>NUCLEOTIDE SEQUENCE [LARGE SCALE GENOMIC DNA]</scope>
</reference>
<feature type="transmembrane region" description="Helical" evidence="7">
    <location>
        <begin position="62"/>
        <end position="81"/>
    </location>
</feature>
<feature type="transmembrane region" description="Helical" evidence="7">
    <location>
        <begin position="101"/>
        <end position="121"/>
    </location>
</feature>
<feature type="transmembrane region" description="Helical" evidence="7">
    <location>
        <begin position="255"/>
        <end position="275"/>
    </location>
</feature>
<dbReference type="InterPro" id="IPR000830">
    <property type="entry name" value="Peripherin/rom-1"/>
</dbReference>
<feature type="region of interest" description="Disordered" evidence="6">
    <location>
        <begin position="308"/>
        <end position="337"/>
    </location>
</feature>
<dbReference type="GO" id="GO:0005886">
    <property type="term" value="C:plasma membrane"/>
    <property type="evidence" value="ECO:0007669"/>
    <property type="project" value="TreeGrafter"/>
</dbReference>
<dbReference type="Gene3D" id="1.10.1450.10">
    <property type="entry name" value="Tetraspanin"/>
    <property type="match status" value="1"/>
</dbReference>
<dbReference type="GO" id="GO:0007601">
    <property type="term" value="P:visual perception"/>
    <property type="evidence" value="ECO:0007669"/>
    <property type="project" value="InterPro"/>
</dbReference>
<comment type="similarity">
    <text evidence="2">Belongs to the PRPH2/ROM1 family.</text>
</comment>
<evidence type="ECO:0000256" key="6">
    <source>
        <dbReference type="SAM" id="MobiDB-lite"/>
    </source>
</evidence>
<organism evidence="8 9">
    <name type="scientific">Callorhinchus milii</name>
    <name type="common">Ghost shark</name>
    <dbReference type="NCBI Taxonomy" id="7868"/>
    <lineage>
        <taxon>Eukaryota</taxon>
        <taxon>Metazoa</taxon>
        <taxon>Chordata</taxon>
        <taxon>Craniata</taxon>
        <taxon>Vertebrata</taxon>
        <taxon>Chondrichthyes</taxon>
        <taxon>Holocephali</taxon>
        <taxon>Chimaeriformes</taxon>
        <taxon>Callorhinchidae</taxon>
        <taxon>Callorhinchus</taxon>
    </lineage>
</organism>
<evidence type="ECO:0000256" key="3">
    <source>
        <dbReference type="ARBA" id="ARBA00022692"/>
    </source>
</evidence>
<sequence length="337" mass="38034">MVLLKVKFTLDKRVKLAQSLWMVCWFCVLAGILTLSLGIYLKCELKRRHEVMDNTDIHLVPNTLILVGLLTSLVNLAGVQVCSDMMDLAKFSRWQGYAVPYLVAAFLVTLVMLFASVLSYAMRGNLEGSLRIGLKNGIRFYKDTDTPGRCYRKRTIDQIQMEFQCCGNNDYRDWFEVQWVSNRYLDFNSKDVKVRIKSNVDGRYLIDGVPFSCCNPTSPRPCIQRQITNNSAHYSYDYQSEDLNIWKLGCRESLLSYYTGMMSTIGTWVLLFYIAQVSRSLAREQSPRSSGVGLEPLASRARGARVRFPAGAGSGQNVGQVSLPPTPTHAPVFPSSQ</sequence>
<dbReference type="FunFam" id="1.10.1450.10:FF:000002">
    <property type="entry name" value="Retinal outer segment membrane protein 1"/>
    <property type="match status" value="1"/>
</dbReference>
<reference evidence="8" key="5">
    <citation type="submission" date="2025-09" db="UniProtKB">
        <authorList>
            <consortium name="Ensembl"/>
        </authorList>
    </citation>
    <scope>IDENTIFICATION</scope>
</reference>